<reference evidence="1 2" key="1">
    <citation type="submission" date="2020-08" db="EMBL/GenBank/DDBJ databases">
        <title>Genomic Encyclopedia of Type Strains, Phase IV (KMG-IV): sequencing the most valuable type-strain genomes for metagenomic binning, comparative biology and taxonomic classification.</title>
        <authorList>
            <person name="Goeker M."/>
        </authorList>
    </citation>
    <scope>NUCLEOTIDE SEQUENCE [LARGE SCALE GENOMIC DNA]</scope>
    <source>
        <strain evidence="1 2">DSM 45385</strain>
    </source>
</reference>
<accession>A0A7W8A891</accession>
<dbReference type="Proteomes" id="UP000568380">
    <property type="component" value="Unassembled WGS sequence"/>
</dbReference>
<dbReference type="EMBL" id="JACHIN010000010">
    <property type="protein sequence ID" value="MBB5081373.1"/>
    <property type="molecule type" value="Genomic_DNA"/>
</dbReference>
<dbReference type="RefSeq" id="WP_184968689.1">
    <property type="nucleotide sequence ID" value="NZ_JACHIN010000010.1"/>
</dbReference>
<name>A0A7W8A891_9ACTN</name>
<comment type="caution">
    <text evidence="1">The sequence shown here is derived from an EMBL/GenBank/DDBJ whole genome shotgun (WGS) entry which is preliminary data.</text>
</comment>
<protein>
    <submittedName>
        <fullName evidence="1">Uncharacterized protein</fullName>
    </submittedName>
</protein>
<gene>
    <name evidence="1" type="ORF">HNR40_006868</name>
</gene>
<keyword evidence="2" id="KW-1185">Reference proteome</keyword>
<evidence type="ECO:0000313" key="2">
    <source>
        <dbReference type="Proteomes" id="UP000568380"/>
    </source>
</evidence>
<evidence type="ECO:0000313" key="1">
    <source>
        <dbReference type="EMBL" id="MBB5081373.1"/>
    </source>
</evidence>
<organism evidence="1 2">
    <name type="scientific">Nonomuraea endophytica</name>
    <dbReference type="NCBI Taxonomy" id="714136"/>
    <lineage>
        <taxon>Bacteria</taxon>
        <taxon>Bacillati</taxon>
        <taxon>Actinomycetota</taxon>
        <taxon>Actinomycetes</taxon>
        <taxon>Streptosporangiales</taxon>
        <taxon>Streptosporangiaceae</taxon>
        <taxon>Nonomuraea</taxon>
    </lineage>
</organism>
<proteinExistence type="predicted"/>
<dbReference type="AlphaFoldDB" id="A0A7W8A891"/>
<sequence>MARAEATITPLPRAGLAVATAPANPAVVDGLMVTWSDKRMIRIKNTDAAPKTVTLVIPGAIDGQEIPDRDYIIPASTGDVLIPPLPAVYRHPDGKVWINFSAITGVSVAVYELPA</sequence>